<evidence type="ECO:0000256" key="1">
    <source>
        <dbReference type="ARBA" id="ARBA00004127"/>
    </source>
</evidence>
<keyword evidence="2 5" id="KW-0812">Transmembrane</keyword>
<dbReference type="GO" id="GO:0032259">
    <property type="term" value="P:methylation"/>
    <property type="evidence" value="ECO:0007669"/>
    <property type="project" value="UniProtKB-KW"/>
</dbReference>
<organism evidence="6 7">
    <name type="scientific">Glaciimonas soli</name>
    <dbReference type="NCBI Taxonomy" id="2590999"/>
    <lineage>
        <taxon>Bacteria</taxon>
        <taxon>Pseudomonadati</taxon>
        <taxon>Pseudomonadota</taxon>
        <taxon>Betaproteobacteria</taxon>
        <taxon>Burkholderiales</taxon>
        <taxon>Oxalobacteraceae</taxon>
        <taxon>Glaciimonas</taxon>
    </lineage>
</organism>
<protein>
    <submittedName>
        <fullName evidence="6">Isoprenylcysteine carboxylmethyltransferase family protein</fullName>
    </submittedName>
</protein>
<proteinExistence type="predicted"/>
<comment type="subcellular location">
    <subcellularLocation>
        <location evidence="1">Endomembrane system</location>
        <topology evidence="1">Multi-pass membrane protein</topology>
    </subcellularLocation>
</comment>
<dbReference type="EMBL" id="WINI01000005">
    <property type="protein sequence ID" value="MQR01215.1"/>
    <property type="molecule type" value="Genomic_DNA"/>
</dbReference>
<sequence length="224" mass="25459">MNSLNKKAIVELVRMPLILAAALFIPVWTFDYWQAWVLLIVFSLSAIVISVYLMKHDPALLARRIKGLGSENEASQKIIQIVAAVIFISLFIIPSIDHRFGWSTVPMAIVIVGNIFVLLGFFIVYLVFKENTYTSAIIEIAAEQKVISTGPYALVRHPMYGGALIMLFGIPLALGSWWGLFAFYPMLLVIVWRLLDEEIFLAKNLPGYEEYTEKVKYHLIPHVW</sequence>
<keyword evidence="4 5" id="KW-0472">Membrane</keyword>
<evidence type="ECO:0000256" key="2">
    <source>
        <dbReference type="ARBA" id="ARBA00022692"/>
    </source>
</evidence>
<dbReference type="Proteomes" id="UP000451565">
    <property type="component" value="Unassembled WGS sequence"/>
</dbReference>
<keyword evidence="6" id="KW-0808">Transferase</keyword>
<feature type="transmembrane region" description="Helical" evidence="5">
    <location>
        <begin position="149"/>
        <end position="170"/>
    </location>
</feature>
<dbReference type="Pfam" id="PF04191">
    <property type="entry name" value="PEMT"/>
    <property type="match status" value="1"/>
</dbReference>
<feature type="transmembrane region" description="Helical" evidence="5">
    <location>
        <begin position="74"/>
        <end position="93"/>
    </location>
</feature>
<feature type="transmembrane region" description="Helical" evidence="5">
    <location>
        <begin position="105"/>
        <end position="128"/>
    </location>
</feature>
<keyword evidence="6" id="KW-0489">Methyltransferase</keyword>
<feature type="transmembrane region" description="Helical" evidence="5">
    <location>
        <begin position="35"/>
        <end position="53"/>
    </location>
</feature>
<accession>A0A843YP07</accession>
<name>A0A843YP07_9BURK</name>
<dbReference type="OrthoDB" id="5293276at2"/>
<dbReference type="GO" id="GO:0008168">
    <property type="term" value="F:methyltransferase activity"/>
    <property type="evidence" value="ECO:0007669"/>
    <property type="project" value="UniProtKB-KW"/>
</dbReference>
<dbReference type="PANTHER" id="PTHR43847">
    <property type="entry name" value="BLL3993 PROTEIN"/>
    <property type="match status" value="1"/>
</dbReference>
<evidence type="ECO:0000256" key="3">
    <source>
        <dbReference type="ARBA" id="ARBA00022989"/>
    </source>
</evidence>
<dbReference type="InterPro" id="IPR007318">
    <property type="entry name" value="Phopholipid_MeTrfase"/>
</dbReference>
<dbReference type="Gene3D" id="1.20.120.1630">
    <property type="match status" value="1"/>
</dbReference>
<comment type="caution">
    <text evidence="6">The sequence shown here is derived from an EMBL/GenBank/DDBJ whole genome shotgun (WGS) entry which is preliminary data.</text>
</comment>
<evidence type="ECO:0000313" key="6">
    <source>
        <dbReference type="EMBL" id="MQR01215.1"/>
    </source>
</evidence>
<dbReference type="PANTHER" id="PTHR43847:SF1">
    <property type="entry name" value="BLL3993 PROTEIN"/>
    <property type="match status" value="1"/>
</dbReference>
<feature type="transmembrane region" description="Helical" evidence="5">
    <location>
        <begin position="12"/>
        <end position="29"/>
    </location>
</feature>
<evidence type="ECO:0000313" key="7">
    <source>
        <dbReference type="Proteomes" id="UP000451565"/>
    </source>
</evidence>
<evidence type="ECO:0000256" key="4">
    <source>
        <dbReference type="ARBA" id="ARBA00023136"/>
    </source>
</evidence>
<gene>
    <name evidence="6" type="ORF">GEV47_11055</name>
</gene>
<dbReference type="GO" id="GO:0012505">
    <property type="term" value="C:endomembrane system"/>
    <property type="evidence" value="ECO:0007669"/>
    <property type="project" value="UniProtKB-SubCell"/>
</dbReference>
<keyword evidence="3 5" id="KW-1133">Transmembrane helix</keyword>
<reference evidence="6 7" key="1">
    <citation type="submission" date="2019-10" db="EMBL/GenBank/DDBJ databases">
        <title>Glaciimonas soli sp. nov., a psychrophilic bacterium isolated from the forest soil of a high elevation mountain in Taiwan.</title>
        <authorList>
            <person name="Wang L.-T."/>
            <person name="Shieh W.Y."/>
        </authorList>
    </citation>
    <scope>NUCLEOTIDE SEQUENCE [LARGE SCALE GENOMIC DNA]</scope>
    <source>
        <strain evidence="6 7">GS1</strain>
    </source>
</reference>
<dbReference type="InterPro" id="IPR052527">
    <property type="entry name" value="Metal_cation-efflux_comp"/>
</dbReference>
<evidence type="ECO:0000256" key="5">
    <source>
        <dbReference type="SAM" id="Phobius"/>
    </source>
</evidence>
<keyword evidence="7" id="KW-1185">Reference proteome</keyword>
<dbReference type="AlphaFoldDB" id="A0A843YP07"/>